<dbReference type="RefSeq" id="XP_060334442.1">
    <property type="nucleotide sequence ID" value="XM_060466068.1"/>
</dbReference>
<dbReference type="Pfam" id="PF12770">
    <property type="entry name" value="CHAT"/>
    <property type="match status" value="1"/>
</dbReference>
<dbReference type="Proteomes" id="UP001175211">
    <property type="component" value="Unassembled WGS sequence"/>
</dbReference>
<accession>A0AA39NC77</accession>
<dbReference type="SUPFAM" id="SSF48452">
    <property type="entry name" value="TPR-like"/>
    <property type="match status" value="1"/>
</dbReference>
<dbReference type="InterPro" id="IPR024983">
    <property type="entry name" value="CHAT_dom"/>
</dbReference>
<dbReference type="EMBL" id="JAUEPS010000008">
    <property type="protein sequence ID" value="KAK0462976.1"/>
    <property type="molecule type" value="Genomic_DNA"/>
</dbReference>
<keyword evidence="3" id="KW-1185">Reference proteome</keyword>
<evidence type="ECO:0000313" key="3">
    <source>
        <dbReference type="Proteomes" id="UP001175211"/>
    </source>
</evidence>
<dbReference type="AlphaFoldDB" id="A0AA39NC77"/>
<evidence type="ECO:0000313" key="2">
    <source>
        <dbReference type="EMBL" id="KAK0462976.1"/>
    </source>
</evidence>
<dbReference type="InterPro" id="IPR011990">
    <property type="entry name" value="TPR-like_helical_dom_sf"/>
</dbReference>
<sequence>MANVSLRDEAISLLAQFAQHDDANMLFQAIANLRQALSLEPSSHPDRPLTLNKLGCALKTQHDVSPDLSVLKEAIGYHRECLQYRPKGHENRIQTLNNLAIALKALRVSADDMDAGNEAIALLWEAITTHDFPATVRRVCSFNLRCALNEHYAQTSPRMQVEQLRALSVEQTLLVAELQSDFQEYAIAEYELARTLYDIADYGADVDETFSGLEKSIDIFRRLYTLYLHDPPSFPSEIDLLDVGNAFRKRFELKRDIDDIDFATMVLETLRAATEGVHIEASMSLAICLSSKFKVVPSLNLLDRAFGINESLLELPFDVIDIKDRAQVLHDKGFIQLYRFRHLQSRGKVDKTLLYDAIEFHVQAFSLYLLPYEARYYDMLNLSNTLLHLFRATRQHSLVEAQAVAIANIKSLPPDHPHLHILMVHLEEINQHFDKWVSYQDDRIPREYMKTAKSVSAPIVQRVWALDHLCTYALVDPDMHDEDAEQAFQMAIGLLPQLAFIGWDLESRYRRLSSIATVFACDGAAWVLRKGNIGMAVEWLEQGRSILWLQLLQFRQPFDDVVRESLPDELVRRAIDVANRMDRSEWENSGSTLERMDLATQWEAVIAEIRQYKGFEDFHRTLPFSELLAVGEEGPIILLTSSGHSPYDCDAIILGPKGFHKHVSIPNFKHDDVTNLHVTVSQSVPRRMGRVQEEKSGMQSVLEVLWNNVIVHLLPTLDSLGGERIWWCLTGAWVGLPMHAAGLYDQDGCNLPDRYISSYIPTLSSLINARRRNTAITVPRTLILDQSHELQEAKVETRLVQSFLPDGSTTRWSNDEAVVSAVRDILPSYSWVHFACHGHLNEGNPFLSGFKLWDGVLTLSDMVRATPQDPQFAFLSACSTAIAADRTPDESLHLSAAMQFLGYRSVVATLWPMGDAQGPIVTEHVYKHLTEKGIMDVRRASFALHSAVRALRDQGLSVEQWALFIHSGV</sequence>
<evidence type="ECO:0000259" key="1">
    <source>
        <dbReference type="Pfam" id="PF12770"/>
    </source>
</evidence>
<comment type="caution">
    <text evidence="2">The sequence shown here is derived from an EMBL/GenBank/DDBJ whole genome shotgun (WGS) entry which is preliminary data.</text>
</comment>
<feature type="domain" description="CHAT" evidence="1">
    <location>
        <begin position="701"/>
        <end position="968"/>
    </location>
</feature>
<gene>
    <name evidence="2" type="ORF">EV420DRAFT_1147412</name>
</gene>
<dbReference type="Gene3D" id="1.25.40.10">
    <property type="entry name" value="Tetratricopeptide repeat domain"/>
    <property type="match status" value="1"/>
</dbReference>
<proteinExistence type="predicted"/>
<reference evidence="2" key="1">
    <citation type="submission" date="2023-06" db="EMBL/GenBank/DDBJ databases">
        <authorList>
            <consortium name="Lawrence Berkeley National Laboratory"/>
            <person name="Ahrendt S."/>
            <person name="Sahu N."/>
            <person name="Indic B."/>
            <person name="Wong-Bajracharya J."/>
            <person name="Merenyi Z."/>
            <person name="Ke H.-M."/>
            <person name="Monk M."/>
            <person name="Kocsube S."/>
            <person name="Drula E."/>
            <person name="Lipzen A."/>
            <person name="Balint B."/>
            <person name="Henrissat B."/>
            <person name="Andreopoulos B."/>
            <person name="Martin F.M."/>
            <person name="Harder C.B."/>
            <person name="Rigling D."/>
            <person name="Ford K.L."/>
            <person name="Foster G.D."/>
            <person name="Pangilinan J."/>
            <person name="Papanicolaou A."/>
            <person name="Barry K."/>
            <person name="LaButti K."/>
            <person name="Viragh M."/>
            <person name="Koriabine M."/>
            <person name="Yan M."/>
            <person name="Riley R."/>
            <person name="Champramary S."/>
            <person name="Plett K.L."/>
            <person name="Tsai I.J."/>
            <person name="Slot J."/>
            <person name="Sipos G."/>
            <person name="Plett J."/>
            <person name="Nagy L.G."/>
            <person name="Grigoriev I.V."/>
        </authorList>
    </citation>
    <scope>NUCLEOTIDE SEQUENCE</scope>
    <source>
        <strain evidence="2">CCBAS 213</strain>
    </source>
</reference>
<name>A0AA39NC77_ARMTA</name>
<organism evidence="2 3">
    <name type="scientific">Armillaria tabescens</name>
    <name type="common">Ringless honey mushroom</name>
    <name type="synonym">Agaricus tabescens</name>
    <dbReference type="NCBI Taxonomy" id="1929756"/>
    <lineage>
        <taxon>Eukaryota</taxon>
        <taxon>Fungi</taxon>
        <taxon>Dikarya</taxon>
        <taxon>Basidiomycota</taxon>
        <taxon>Agaricomycotina</taxon>
        <taxon>Agaricomycetes</taxon>
        <taxon>Agaricomycetidae</taxon>
        <taxon>Agaricales</taxon>
        <taxon>Marasmiineae</taxon>
        <taxon>Physalacriaceae</taxon>
        <taxon>Desarmillaria</taxon>
    </lineage>
</organism>
<protein>
    <submittedName>
        <fullName evidence="2">CHAT domain-containing protein</fullName>
    </submittedName>
</protein>
<dbReference type="GeneID" id="85349616"/>